<dbReference type="AlphaFoldDB" id="A0AAD9RU66"/>
<keyword evidence="8 11" id="KW-0808">Transferase</keyword>
<dbReference type="InterPro" id="IPR050103">
    <property type="entry name" value="Class-III_PLP-dep_AT"/>
</dbReference>
<comment type="catalytic activity">
    <reaction evidence="11">
        <text>a 2-oxocarboxylate + L-ornithine = L-glutamate 5-semialdehyde + an L-alpha-amino acid</text>
        <dbReference type="Rhea" id="RHEA:13877"/>
        <dbReference type="ChEBI" id="CHEBI:35179"/>
        <dbReference type="ChEBI" id="CHEBI:46911"/>
        <dbReference type="ChEBI" id="CHEBI:58066"/>
        <dbReference type="ChEBI" id="CHEBI:59869"/>
        <dbReference type="EC" id="2.6.1.13"/>
    </reaction>
</comment>
<keyword evidence="7 11" id="KW-0032">Aminotransferase</keyword>
<dbReference type="PIRSF" id="PIRSF000521">
    <property type="entry name" value="Transaminase_4ab_Lys_Orn"/>
    <property type="match status" value="1"/>
</dbReference>
<evidence type="ECO:0000256" key="10">
    <source>
        <dbReference type="RuleBase" id="RU003560"/>
    </source>
</evidence>
<dbReference type="PROSITE" id="PS00600">
    <property type="entry name" value="AA_TRANSFER_CLASS_3"/>
    <property type="match status" value="1"/>
</dbReference>
<comment type="cofactor">
    <cofactor evidence="1 11">
        <name>pyridoxal 5'-phosphate</name>
        <dbReference type="ChEBI" id="CHEBI:597326"/>
    </cofactor>
</comment>
<accession>A0AAD9RU66</accession>
<dbReference type="InterPro" id="IPR015421">
    <property type="entry name" value="PyrdxlP-dep_Trfase_major"/>
</dbReference>
<dbReference type="Gene3D" id="3.90.1150.10">
    <property type="entry name" value="Aspartate Aminotransferase, domain 1"/>
    <property type="match status" value="1"/>
</dbReference>
<keyword evidence="13" id="KW-1185">Reference proteome</keyword>
<evidence type="ECO:0000256" key="3">
    <source>
        <dbReference type="ARBA" id="ARBA00004998"/>
    </source>
</evidence>
<evidence type="ECO:0000256" key="9">
    <source>
        <dbReference type="ARBA" id="ARBA00022898"/>
    </source>
</evidence>
<dbReference type="SUPFAM" id="SSF53383">
    <property type="entry name" value="PLP-dependent transferases"/>
    <property type="match status" value="1"/>
</dbReference>
<evidence type="ECO:0000256" key="6">
    <source>
        <dbReference type="ARBA" id="ARBA00012924"/>
    </source>
</evidence>
<dbReference type="NCBIfam" id="TIGR01885">
    <property type="entry name" value="Orn_aminotrans"/>
    <property type="match status" value="1"/>
</dbReference>
<dbReference type="GO" id="GO:0019544">
    <property type="term" value="P:L-arginine catabolic process to L-glutamate"/>
    <property type="evidence" value="ECO:0007669"/>
    <property type="project" value="TreeGrafter"/>
</dbReference>
<comment type="similarity">
    <text evidence="4 10">Belongs to the class-III pyridoxal-phosphate-dependent aminotransferase family.</text>
</comment>
<dbReference type="InterPro" id="IPR010164">
    <property type="entry name" value="Orn_aminotrans"/>
</dbReference>
<evidence type="ECO:0000256" key="11">
    <source>
        <dbReference type="RuleBase" id="RU365036"/>
    </source>
</evidence>
<dbReference type="CDD" id="cd00610">
    <property type="entry name" value="OAT_like"/>
    <property type="match status" value="1"/>
</dbReference>
<name>A0AAD9RU66_9HYME</name>
<keyword evidence="9 10" id="KW-0663">Pyridoxal phosphate</keyword>
<dbReference type="GO" id="GO:0004587">
    <property type="term" value="F:ornithine aminotransferase activity"/>
    <property type="evidence" value="ECO:0007669"/>
    <property type="project" value="UniProtKB-EC"/>
</dbReference>
<evidence type="ECO:0000256" key="7">
    <source>
        <dbReference type="ARBA" id="ARBA00022576"/>
    </source>
</evidence>
<dbReference type="InterPro" id="IPR005814">
    <property type="entry name" value="Aminotrans_3"/>
</dbReference>
<gene>
    <name evidence="12" type="ORF">KPH14_010596</name>
</gene>
<evidence type="ECO:0000256" key="8">
    <source>
        <dbReference type="ARBA" id="ARBA00022679"/>
    </source>
</evidence>
<dbReference type="GO" id="GO:0030170">
    <property type="term" value="F:pyridoxal phosphate binding"/>
    <property type="evidence" value="ECO:0007669"/>
    <property type="project" value="InterPro"/>
</dbReference>
<organism evidence="12 13">
    <name type="scientific">Odynerus spinipes</name>
    <dbReference type="NCBI Taxonomy" id="1348599"/>
    <lineage>
        <taxon>Eukaryota</taxon>
        <taxon>Metazoa</taxon>
        <taxon>Ecdysozoa</taxon>
        <taxon>Arthropoda</taxon>
        <taxon>Hexapoda</taxon>
        <taxon>Insecta</taxon>
        <taxon>Pterygota</taxon>
        <taxon>Neoptera</taxon>
        <taxon>Endopterygota</taxon>
        <taxon>Hymenoptera</taxon>
        <taxon>Apocrita</taxon>
        <taxon>Aculeata</taxon>
        <taxon>Vespoidea</taxon>
        <taxon>Vespidae</taxon>
        <taxon>Eumeninae</taxon>
        <taxon>Odynerus</taxon>
    </lineage>
</organism>
<dbReference type="FunFam" id="3.90.1150.10:FF:000152">
    <property type="entry name" value="Ornithine aminotransferase"/>
    <property type="match status" value="1"/>
</dbReference>
<dbReference type="FunFam" id="3.40.640.10:FF:000011">
    <property type="entry name" value="Ornithine aminotransferase"/>
    <property type="match status" value="1"/>
</dbReference>
<evidence type="ECO:0000256" key="1">
    <source>
        <dbReference type="ARBA" id="ARBA00001933"/>
    </source>
</evidence>
<dbReference type="InterPro" id="IPR015422">
    <property type="entry name" value="PyrdxlP-dep_Trfase_small"/>
</dbReference>
<dbReference type="Gene3D" id="3.40.640.10">
    <property type="entry name" value="Type I PLP-dependent aspartate aminotransferase-like (Major domain)"/>
    <property type="match status" value="1"/>
</dbReference>
<proteinExistence type="inferred from homology"/>
<reference evidence="12" key="2">
    <citation type="journal article" date="2023" name="Commun. Biol.">
        <title>Intrasexual cuticular hydrocarbon dimorphism in a wasp sheds light on hydrocarbon biosynthesis genes in Hymenoptera.</title>
        <authorList>
            <person name="Moris V.C."/>
            <person name="Podsiadlowski L."/>
            <person name="Martin S."/>
            <person name="Oeyen J.P."/>
            <person name="Donath A."/>
            <person name="Petersen M."/>
            <person name="Wilbrandt J."/>
            <person name="Misof B."/>
            <person name="Liedtke D."/>
            <person name="Thamm M."/>
            <person name="Scheiner R."/>
            <person name="Schmitt T."/>
            <person name="Niehuis O."/>
        </authorList>
    </citation>
    <scope>NUCLEOTIDE SEQUENCE</scope>
    <source>
        <strain evidence="12">GBR_01_08_01A</strain>
    </source>
</reference>
<dbReference type="Pfam" id="PF00202">
    <property type="entry name" value="Aminotran_3"/>
    <property type="match status" value="1"/>
</dbReference>
<comment type="subunit">
    <text evidence="5">Homotetramer.</text>
</comment>
<dbReference type="GO" id="GO:0010121">
    <property type="term" value="P:L-arginine catabolic process to proline via ornithine"/>
    <property type="evidence" value="ECO:0007669"/>
    <property type="project" value="TreeGrafter"/>
</dbReference>
<dbReference type="PANTHER" id="PTHR11986">
    <property type="entry name" value="AMINOTRANSFERASE CLASS III"/>
    <property type="match status" value="1"/>
</dbReference>
<dbReference type="PANTHER" id="PTHR11986:SF18">
    <property type="entry name" value="ORNITHINE AMINOTRANSFERASE, MITOCHONDRIAL"/>
    <property type="match status" value="1"/>
</dbReference>
<dbReference type="Proteomes" id="UP001258017">
    <property type="component" value="Unassembled WGS sequence"/>
</dbReference>
<evidence type="ECO:0000313" key="12">
    <source>
        <dbReference type="EMBL" id="KAK2586029.1"/>
    </source>
</evidence>
<comment type="caution">
    <text evidence="12">The sequence shown here is derived from an EMBL/GenBank/DDBJ whole genome shotgun (WGS) entry which is preliminary data.</text>
</comment>
<dbReference type="EMBL" id="JAIFRP010000021">
    <property type="protein sequence ID" value="KAK2586029.1"/>
    <property type="molecule type" value="Genomic_DNA"/>
</dbReference>
<evidence type="ECO:0000256" key="4">
    <source>
        <dbReference type="ARBA" id="ARBA00008954"/>
    </source>
</evidence>
<dbReference type="EC" id="2.6.1.13" evidence="6 11"/>
<sequence>MRSVQQRVVNTIKKTGQERCLSTREIIERDDKYGGKHFKPLPVVLTRGDGVFLWDKDGKRYLDFLAGFSTVNQGHCHPRLVKVMQEQAEKLSHSSRAFYTEPHGELAEYLTKLIGYDRFIPMNTGVEGGDTAVKLARRWGYRVKKVPSQKATIVFAKGNFWGRSLAALSASTDPNCYTDFGPYMPLFDKVPYNDLVSLENKFKEDPNVCAFMMEPIQGEAGVVVPDDGYLKGVRELCTKYNVLWIADEVQTGLCRTGKRMAVDHENQRPDILILGKALSGGMYPVSGVLADDNIILCLQTGSHGSTFGGSPLGNRVALEAVKILEEENLAENAMKLGKILKDELGKLPKDIATEFRGRGLLAGLVINKDFAEGWDICLKLRDAGLLTRPAHGQIIRISPPLTITKDQLEEGLHILTTTLKNYKA</sequence>
<protein>
    <recommendedName>
        <fullName evidence="6 11">Ornithine aminotransferase</fullName>
        <ecNumber evidence="6 11">2.6.1.13</ecNumber>
    </recommendedName>
</protein>
<comment type="subcellular location">
    <subcellularLocation>
        <location evidence="2">Mitochondrion matrix</location>
    </subcellularLocation>
</comment>
<dbReference type="GO" id="GO:0005759">
    <property type="term" value="C:mitochondrial matrix"/>
    <property type="evidence" value="ECO:0007669"/>
    <property type="project" value="UniProtKB-SubCell"/>
</dbReference>
<dbReference type="InterPro" id="IPR015424">
    <property type="entry name" value="PyrdxlP-dep_Trfase"/>
</dbReference>
<evidence type="ECO:0000256" key="5">
    <source>
        <dbReference type="ARBA" id="ARBA00011881"/>
    </source>
</evidence>
<evidence type="ECO:0000256" key="2">
    <source>
        <dbReference type="ARBA" id="ARBA00004305"/>
    </source>
</evidence>
<dbReference type="GO" id="GO:0042802">
    <property type="term" value="F:identical protein binding"/>
    <property type="evidence" value="ECO:0007669"/>
    <property type="project" value="TreeGrafter"/>
</dbReference>
<reference evidence="12" key="1">
    <citation type="submission" date="2021-08" db="EMBL/GenBank/DDBJ databases">
        <authorList>
            <person name="Misof B."/>
            <person name="Oliver O."/>
            <person name="Podsiadlowski L."/>
            <person name="Donath A."/>
            <person name="Peters R."/>
            <person name="Mayer C."/>
            <person name="Rust J."/>
            <person name="Gunkel S."/>
            <person name="Lesny P."/>
            <person name="Martin S."/>
            <person name="Oeyen J.P."/>
            <person name="Petersen M."/>
            <person name="Panagiotis P."/>
            <person name="Wilbrandt J."/>
            <person name="Tanja T."/>
        </authorList>
    </citation>
    <scope>NUCLEOTIDE SEQUENCE</scope>
    <source>
        <strain evidence="12">GBR_01_08_01A</strain>
        <tissue evidence="12">Thorax + abdomen</tissue>
    </source>
</reference>
<comment type="pathway">
    <text evidence="3 11">Amino-acid biosynthesis; L-proline biosynthesis; L-glutamate 5-semialdehyde from L-ornithine: step 1/1.</text>
</comment>
<dbReference type="InterPro" id="IPR049704">
    <property type="entry name" value="Aminotrans_3_PPA_site"/>
</dbReference>
<evidence type="ECO:0000313" key="13">
    <source>
        <dbReference type="Proteomes" id="UP001258017"/>
    </source>
</evidence>